<reference evidence="1 2" key="1">
    <citation type="journal article" date="2019" name="Nat. Ecol. Evol.">
        <title>Megaphylogeny resolves global patterns of mushroom evolution.</title>
        <authorList>
            <person name="Varga T."/>
            <person name="Krizsan K."/>
            <person name="Foldi C."/>
            <person name="Dima B."/>
            <person name="Sanchez-Garcia M."/>
            <person name="Sanchez-Ramirez S."/>
            <person name="Szollosi G.J."/>
            <person name="Szarkandi J.G."/>
            <person name="Papp V."/>
            <person name="Albert L."/>
            <person name="Andreopoulos W."/>
            <person name="Angelini C."/>
            <person name="Antonin V."/>
            <person name="Barry K.W."/>
            <person name="Bougher N.L."/>
            <person name="Buchanan P."/>
            <person name="Buyck B."/>
            <person name="Bense V."/>
            <person name="Catcheside P."/>
            <person name="Chovatia M."/>
            <person name="Cooper J."/>
            <person name="Damon W."/>
            <person name="Desjardin D."/>
            <person name="Finy P."/>
            <person name="Geml J."/>
            <person name="Haridas S."/>
            <person name="Hughes K."/>
            <person name="Justo A."/>
            <person name="Karasinski D."/>
            <person name="Kautmanova I."/>
            <person name="Kiss B."/>
            <person name="Kocsube S."/>
            <person name="Kotiranta H."/>
            <person name="LaButti K.M."/>
            <person name="Lechner B.E."/>
            <person name="Liimatainen K."/>
            <person name="Lipzen A."/>
            <person name="Lukacs Z."/>
            <person name="Mihaltcheva S."/>
            <person name="Morgado L.N."/>
            <person name="Niskanen T."/>
            <person name="Noordeloos M.E."/>
            <person name="Ohm R.A."/>
            <person name="Ortiz-Santana B."/>
            <person name="Ovrebo C."/>
            <person name="Racz N."/>
            <person name="Riley R."/>
            <person name="Savchenko A."/>
            <person name="Shiryaev A."/>
            <person name="Soop K."/>
            <person name="Spirin V."/>
            <person name="Szebenyi C."/>
            <person name="Tomsovsky M."/>
            <person name="Tulloss R.E."/>
            <person name="Uehling J."/>
            <person name="Grigoriev I.V."/>
            <person name="Vagvolgyi C."/>
            <person name="Papp T."/>
            <person name="Martin F.M."/>
            <person name="Miettinen O."/>
            <person name="Hibbett D.S."/>
            <person name="Nagy L.G."/>
        </authorList>
    </citation>
    <scope>NUCLEOTIDE SEQUENCE [LARGE SCALE GENOMIC DNA]</scope>
    <source>
        <strain evidence="1 2">NL-1719</strain>
    </source>
</reference>
<protein>
    <submittedName>
        <fullName evidence="1">Uncharacterized protein</fullName>
    </submittedName>
</protein>
<name>A0ACD3AI65_9AGAR</name>
<dbReference type="EMBL" id="ML208436">
    <property type="protein sequence ID" value="TFK65462.1"/>
    <property type="molecule type" value="Genomic_DNA"/>
</dbReference>
<feature type="non-terminal residue" evidence="1">
    <location>
        <position position="94"/>
    </location>
</feature>
<evidence type="ECO:0000313" key="2">
    <source>
        <dbReference type="Proteomes" id="UP000308600"/>
    </source>
</evidence>
<evidence type="ECO:0000313" key="1">
    <source>
        <dbReference type="EMBL" id="TFK65462.1"/>
    </source>
</evidence>
<feature type="non-terminal residue" evidence="1">
    <location>
        <position position="1"/>
    </location>
</feature>
<sequence>DIWGASAIRGFKGPDGRPFSERPPQTYHLMFSLFIDWFNPYGNKQAGRSYSSGVMYMVCLNLPPHLRYRLENVYLVGVIPGPHEPSLHQINKVL</sequence>
<keyword evidence="2" id="KW-1185">Reference proteome</keyword>
<proteinExistence type="predicted"/>
<gene>
    <name evidence="1" type="ORF">BDN72DRAFT_751365</name>
</gene>
<organism evidence="1 2">
    <name type="scientific">Pluteus cervinus</name>
    <dbReference type="NCBI Taxonomy" id="181527"/>
    <lineage>
        <taxon>Eukaryota</taxon>
        <taxon>Fungi</taxon>
        <taxon>Dikarya</taxon>
        <taxon>Basidiomycota</taxon>
        <taxon>Agaricomycotina</taxon>
        <taxon>Agaricomycetes</taxon>
        <taxon>Agaricomycetidae</taxon>
        <taxon>Agaricales</taxon>
        <taxon>Pluteineae</taxon>
        <taxon>Pluteaceae</taxon>
        <taxon>Pluteus</taxon>
    </lineage>
</organism>
<accession>A0ACD3AI65</accession>
<dbReference type="Proteomes" id="UP000308600">
    <property type="component" value="Unassembled WGS sequence"/>
</dbReference>